<name>A0ABN7BHV1_9HEMI</name>
<feature type="compositionally biased region" description="Polar residues" evidence="1">
    <location>
        <begin position="22"/>
        <end position="38"/>
    </location>
</feature>
<evidence type="ECO:0008006" key="5">
    <source>
        <dbReference type="Google" id="ProtNLM"/>
    </source>
</evidence>
<keyword evidence="2" id="KW-0812">Transmembrane</keyword>
<sequence length="90" mass="10284">MAADQLACDRDFERSNDDRTRTCTSSPFHGSQATSSSTAHEEDQLISNPPRLLIRRECRGEKEKLIAFYWVSFLTIVYAAAYFTYLIVLS</sequence>
<feature type="transmembrane region" description="Helical" evidence="2">
    <location>
        <begin position="65"/>
        <end position="88"/>
    </location>
</feature>
<evidence type="ECO:0000313" key="4">
    <source>
        <dbReference type="Proteomes" id="UP001307889"/>
    </source>
</evidence>
<reference evidence="3 4" key="1">
    <citation type="submission" date="2023-09" db="EMBL/GenBank/DDBJ databases">
        <title>Nesidiocoris tenuis whole genome shotgun sequence.</title>
        <authorList>
            <person name="Shibata T."/>
            <person name="Shimoda M."/>
            <person name="Kobayashi T."/>
            <person name="Uehara T."/>
        </authorList>
    </citation>
    <scope>NUCLEOTIDE SEQUENCE [LARGE SCALE GENOMIC DNA]</scope>
    <source>
        <strain evidence="3 4">Japan</strain>
    </source>
</reference>
<accession>A0ABN7BHV1</accession>
<evidence type="ECO:0000256" key="1">
    <source>
        <dbReference type="SAM" id="MobiDB-lite"/>
    </source>
</evidence>
<protein>
    <recommendedName>
        <fullName evidence="5">Transmembrane protein</fullName>
    </recommendedName>
</protein>
<keyword evidence="4" id="KW-1185">Reference proteome</keyword>
<evidence type="ECO:0000313" key="3">
    <source>
        <dbReference type="EMBL" id="BET02683.1"/>
    </source>
</evidence>
<gene>
    <name evidence="3" type="ORF">NTJ_15503</name>
</gene>
<proteinExistence type="predicted"/>
<keyword evidence="2" id="KW-0472">Membrane</keyword>
<keyword evidence="2" id="KW-1133">Transmembrane helix</keyword>
<evidence type="ECO:0000256" key="2">
    <source>
        <dbReference type="SAM" id="Phobius"/>
    </source>
</evidence>
<dbReference type="Proteomes" id="UP001307889">
    <property type="component" value="Chromosome 14"/>
</dbReference>
<feature type="region of interest" description="Disordered" evidence="1">
    <location>
        <begin position="13"/>
        <end position="44"/>
    </location>
</feature>
<dbReference type="EMBL" id="AP028922">
    <property type="protein sequence ID" value="BET02683.1"/>
    <property type="molecule type" value="Genomic_DNA"/>
</dbReference>
<organism evidence="3 4">
    <name type="scientific">Nesidiocoris tenuis</name>
    <dbReference type="NCBI Taxonomy" id="355587"/>
    <lineage>
        <taxon>Eukaryota</taxon>
        <taxon>Metazoa</taxon>
        <taxon>Ecdysozoa</taxon>
        <taxon>Arthropoda</taxon>
        <taxon>Hexapoda</taxon>
        <taxon>Insecta</taxon>
        <taxon>Pterygota</taxon>
        <taxon>Neoptera</taxon>
        <taxon>Paraneoptera</taxon>
        <taxon>Hemiptera</taxon>
        <taxon>Heteroptera</taxon>
        <taxon>Panheteroptera</taxon>
        <taxon>Cimicomorpha</taxon>
        <taxon>Miridae</taxon>
        <taxon>Dicyphina</taxon>
        <taxon>Nesidiocoris</taxon>
    </lineage>
</organism>